<dbReference type="Pfam" id="PF10094">
    <property type="entry name" value="DUF2332"/>
    <property type="match status" value="1"/>
</dbReference>
<dbReference type="AlphaFoldDB" id="A0A8J3WBP4"/>
<sequence>MSRERAAAMIERQGKDCADLGSPLYGALLGRVAEDVRAGGPCADAVAGYEDAPRDDVVALRLLGGVHALVLSGRAPGLAAYYPSAGGSFDPNRPGACWPAFREAVAAELDWVRDWMTRPPQTNEVGRANLLIAGLLAIARTVRLPVRLFELGASAGLNLRADRFRCIDGDFSWGPADSSVVLEETWGGAPPGWLVESAREHPDIEIVERRGCDLTPLDPASPGGALALRAYLWPDQSDRAARLEGALRLASRVPATVEAIGAADFLAGVRPVPGTLTVVWHSIMRQYVPAAEWARVEHELDRLAAEGTQDAGFAHLSFEPCPAGGPRFQLAVRLGASQERVLAGAHPHGLPARPVTA</sequence>
<evidence type="ECO:0008006" key="3">
    <source>
        <dbReference type="Google" id="ProtNLM"/>
    </source>
</evidence>
<name>A0A8J3WBP4_PLARO</name>
<dbReference type="Proteomes" id="UP000655044">
    <property type="component" value="Unassembled WGS sequence"/>
</dbReference>
<comment type="caution">
    <text evidence="1">The sequence shown here is derived from an EMBL/GenBank/DDBJ whole genome shotgun (WGS) entry which is preliminary data.</text>
</comment>
<dbReference type="PIRSF" id="PIRSF012608">
    <property type="entry name" value="UCP012608"/>
    <property type="match status" value="1"/>
</dbReference>
<accession>A0A8J3WBP4</accession>
<dbReference type="EMBL" id="BOOI01000020">
    <property type="protein sequence ID" value="GIH84124.1"/>
    <property type="molecule type" value="Genomic_DNA"/>
</dbReference>
<reference evidence="1" key="1">
    <citation type="submission" date="2021-01" db="EMBL/GenBank/DDBJ databases">
        <title>Whole genome shotgun sequence of Planobispora rosea NBRC 15558.</title>
        <authorList>
            <person name="Komaki H."/>
            <person name="Tamura T."/>
        </authorList>
    </citation>
    <scope>NUCLEOTIDE SEQUENCE</scope>
    <source>
        <strain evidence="1">NBRC 15558</strain>
    </source>
</reference>
<protein>
    <recommendedName>
        <fullName evidence="3">DUF2332 domain-containing protein</fullName>
    </recommendedName>
</protein>
<evidence type="ECO:0000313" key="1">
    <source>
        <dbReference type="EMBL" id="GIH84124.1"/>
    </source>
</evidence>
<gene>
    <name evidence="1" type="ORF">Pro02_25320</name>
</gene>
<organism evidence="1 2">
    <name type="scientific">Planobispora rosea</name>
    <dbReference type="NCBI Taxonomy" id="35762"/>
    <lineage>
        <taxon>Bacteria</taxon>
        <taxon>Bacillati</taxon>
        <taxon>Actinomycetota</taxon>
        <taxon>Actinomycetes</taxon>
        <taxon>Streptosporangiales</taxon>
        <taxon>Streptosporangiaceae</taxon>
        <taxon>Planobispora</taxon>
    </lineage>
</organism>
<dbReference type="InterPro" id="IPR011200">
    <property type="entry name" value="UCP012608"/>
</dbReference>
<evidence type="ECO:0000313" key="2">
    <source>
        <dbReference type="Proteomes" id="UP000655044"/>
    </source>
</evidence>
<keyword evidence="2" id="KW-1185">Reference proteome</keyword>
<dbReference type="RefSeq" id="WP_189244112.1">
    <property type="nucleotide sequence ID" value="NZ_BMQP01000080.1"/>
</dbReference>
<proteinExistence type="predicted"/>